<evidence type="ECO:0000256" key="17">
    <source>
        <dbReference type="RuleBase" id="RU361255"/>
    </source>
</evidence>
<dbReference type="Proteomes" id="UP000278143">
    <property type="component" value="Unassembled WGS sequence"/>
</dbReference>
<evidence type="ECO:0000256" key="13">
    <source>
        <dbReference type="ARBA" id="ARBA00023002"/>
    </source>
</evidence>
<dbReference type="GO" id="GO:0006207">
    <property type="term" value="P:'de novo' pyrimidine nucleobase biosynthetic process"/>
    <property type="evidence" value="ECO:0007669"/>
    <property type="project" value="InterPro"/>
</dbReference>
<protein>
    <recommendedName>
        <fullName evidence="5 17">Dihydroorotate dehydrogenase (quinone), mitochondrial</fullName>
        <shortName evidence="17">DHOdehase</shortName>
        <ecNumber evidence="4 17">1.3.5.2</ecNumber>
    </recommendedName>
</protein>
<dbReference type="SUPFAM" id="SSF51395">
    <property type="entry name" value="FMN-linked oxidoreductases"/>
    <property type="match status" value="1"/>
</dbReference>
<keyword evidence="13 17" id="KW-0560">Oxidoreductase</keyword>
<dbReference type="EC" id="1.3.5.2" evidence="4 17"/>
<evidence type="ECO:0000256" key="8">
    <source>
        <dbReference type="ARBA" id="ARBA00022692"/>
    </source>
</evidence>
<dbReference type="FunFam" id="3.20.20.70:FF:000066">
    <property type="entry name" value="Dihydroorotate dehydrogenase (quinone), mitochondrial"/>
    <property type="match status" value="1"/>
</dbReference>
<gene>
    <name evidence="19" type="ORF">SYNPS1DRAFT_23699</name>
</gene>
<dbReference type="GO" id="GO:0044205">
    <property type="term" value="P:'de novo' UMP biosynthetic process"/>
    <property type="evidence" value="ECO:0007669"/>
    <property type="project" value="UniProtKB-UniPathway"/>
</dbReference>
<dbReference type="PANTHER" id="PTHR48109">
    <property type="entry name" value="DIHYDROOROTATE DEHYDROGENASE (QUINONE), MITOCHONDRIAL-RELATED"/>
    <property type="match status" value="1"/>
</dbReference>
<dbReference type="EMBL" id="KZ990376">
    <property type="protein sequence ID" value="RKP24209.1"/>
    <property type="molecule type" value="Genomic_DNA"/>
</dbReference>
<evidence type="ECO:0000256" key="3">
    <source>
        <dbReference type="ARBA" id="ARBA00005359"/>
    </source>
</evidence>
<evidence type="ECO:0000256" key="7">
    <source>
        <dbReference type="ARBA" id="ARBA00022643"/>
    </source>
</evidence>
<evidence type="ECO:0000256" key="11">
    <source>
        <dbReference type="ARBA" id="ARBA00022975"/>
    </source>
</evidence>
<keyword evidence="7 17" id="KW-0288">FMN</keyword>
<accession>A0A4V1J188</accession>
<dbReference type="NCBIfam" id="NF003652">
    <property type="entry name" value="PRK05286.2-5"/>
    <property type="match status" value="1"/>
</dbReference>
<organism evidence="19 20">
    <name type="scientific">Syncephalis pseudoplumigaleata</name>
    <dbReference type="NCBI Taxonomy" id="1712513"/>
    <lineage>
        <taxon>Eukaryota</taxon>
        <taxon>Fungi</taxon>
        <taxon>Fungi incertae sedis</taxon>
        <taxon>Zoopagomycota</taxon>
        <taxon>Zoopagomycotina</taxon>
        <taxon>Zoopagomycetes</taxon>
        <taxon>Zoopagales</taxon>
        <taxon>Piptocephalidaceae</taxon>
        <taxon>Syncephalis</taxon>
    </lineage>
</organism>
<evidence type="ECO:0000256" key="2">
    <source>
        <dbReference type="ARBA" id="ARBA00005161"/>
    </source>
</evidence>
<dbReference type="UniPathway" id="UPA00070">
    <property type="reaction ID" value="UER00946"/>
</dbReference>
<dbReference type="NCBIfam" id="TIGR01036">
    <property type="entry name" value="pyrD_sub2"/>
    <property type="match status" value="1"/>
</dbReference>
<keyword evidence="15" id="KW-0472">Membrane</keyword>
<evidence type="ECO:0000256" key="4">
    <source>
        <dbReference type="ARBA" id="ARBA00012791"/>
    </source>
</evidence>
<comment type="subcellular location">
    <subcellularLocation>
        <location evidence="1 17">Mitochondrion inner membrane</location>
        <topology evidence="1 17">Single-pass membrane protein</topology>
    </subcellularLocation>
</comment>
<evidence type="ECO:0000256" key="14">
    <source>
        <dbReference type="ARBA" id="ARBA00023128"/>
    </source>
</evidence>
<feature type="domain" description="Dihydroorotate dehydrogenase catalytic" evidence="18">
    <location>
        <begin position="110"/>
        <end position="419"/>
    </location>
</feature>
<dbReference type="AlphaFoldDB" id="A0A4V1J188"/>
<dbReference type="Pfam" id="PF01180">
    <property type="entry name" value="DHO_dh"/>
    <property type="match status" value="1"/>
</dbReference>
<dbReference type="OrthoDB" id="14784at2759"/>
<keyword evidence="12" id="KW-1133">Transmembrane helix</keyword>
<dbReference type="InterPro" id="IPR001295">
    <property type="entry name" value="Dihydroorotate_DH_CS"/>
</dbReference>
<evidence type="ECO:0000313" key="20">
    <source>
        <dbReference type="Proteomes" id="UP000278143"/>
    </source>
</evidence>
<proteinExistence type="inferred from homology"/>
<dbReference type="InterPro" id="IPR013785">
    <property type="entry name" value="Aldolase_TIM"/>
</dbReference>
<evidence type="ECO:0000313" key="19">
    <source>
        <dbReference type="EMBL" id="RKP24209.1"/>
    </source>
</evidence>
<dbReference type="NCBIfam" id="NF003645">
    <property type="entry name" value="PRK05286.1-2"/>
    <property type="match status" value="1"/>
</dbReference>
<comment type="pathway">
    <text evidence="2 17">Pyrimidine metabolism; UMP biosynthesis via de novo pathway; orotate from (S)-dihydroorotate (quinone route): step 1/1.</text>
</comment>
<evidence type="ECO:0000256" key="12">
    <source>
        <dbReference type="ARBA" id="ARBA00022989"/>
    </source>
</evidence>
<dbReference type="InterPro" id="IPR050074">
    <property type="entry name" value="DHO_dehydrogenase"/>
</dbReference>
<comment type="catalytic activity">
    <reaction evidence="16 17">
        <text>(S)-dihydroorotate + a quinone = orotate + a quinol</text>
        <dbReference type="Rhea" id="RHEA:30187"/>
        <dbReference type="ChEBI" id="CHEBI:24646"/>
        <dbReference type="ChEBI" id="CHEBI:30839"/>
        <dbReference type="ChEBI" id="CHEBI:30864"/>
        <dbReference type="ChEBI" id="CHEBI:132124"/>
        <dbReference type="EC" id="1.3.5.2"/>
    </reaction>
</comment>
<keyword evidence="9 17" id="KW-0999">Mitochondrion inner membrane</keyword>
<dbReference type="GO" id="GO:0106430">
    <property type="term" value="F:dihydroorotate dehydrogenase (quinone) activity"/>
    <property type="evidence" value="ECO:0007669"/>
    <property type="project" value="UniProtKB-EC"/>
</dbReference>
<evidence type="ECO:0000256" key="16">
    <source>
        <dbReference type="ARBA" id="ARBA00048639"/>
    </source>
</evidence>
<dbReference type="CDD" id="cd04738">
    <property type="entry name" value="DHOD_2_like"/>
    <property type="match status" value="1"/>
</dbReference>
<dbReference type="GO" id="GO:0005743">
    <property type="term" value="C:mitochondrial inner membrane"/>
    <property type="evidence" value="ECO:0007669"/>
    <property type="project" value="UniProtKB-SubCell"/>
</dbReference>
<evidence type="ECO:0000256" key="1">
    <source>
        <dbReference type="ARBA" id="ARBA00004434"/>
    </source>
</evidence>
<comment type="similarity">
    <text evidence="3 17">Belongs to the dihydroorotate dehydrogenase family. Type 2 subfamily.</text>
</comment>
<keyword evidence="6 17" id="KW-0285">Flavoprotein</keyword>
<dbReference type="InterPro" id="IPR005719">
    <property type="entry name" value="Dihydroorotate_DH_2"/>
</dbReference>
<keyword evidence="11" id="KW-0665">Pyrimidine biosynthesis</keyword>
<evidence type="ECO:0000256" key="5">
    <source>
        <dbReference type="ARBA" id="ARBA00017599"/>
    </source>
</evidence>
<keyword evidence="14 17" id="KW-0496">Mitochondrion</keyword>
<keyword evidence="8" id="KW-0812">Transmembrane</keyword>
<dbReference type="PANTHER" id="PTHR48109:SF4">
    <property type="entry name" value="DIHYDROOROTATE DEHYDROGENASE (QUINONE), MITOCHONDRIAL"/>
    <property type="match status" value="1"/>
</dbReference>
<keyword evidence="10" id="KW-0809">Transit peptide</keyword>
<reference evidence="20" key="1">
    <citation type="journal article" date="2018" name="Nat. Microbiol.">
        <title>Leveraging single-cell genomics to expand the fungal tree of life.</title>
        <authorList>
            <person name="Ahrendt S.R."/>
            <person name="Quandt C.A."/>
            <person name="Ciobanu D."/>
            <person name="Clum A."/>
            <person name="Salamov A."/>
            <person name="Andreopoulos B."/>
            <person name="Cheng J.F."/>
            <person name="Woyke T."/>
            <person name="Pelin A."/>
            <person name="Henrissat B."/>
            <person name="Reynolds N.K."/>
            <person name="Benny G.L."/>
            <person name="Smith M.E."/>
            <person name="James T.Y."/>
            <person name="Grigoriev I.V."/>
        </authorList>
    </citation>
    <scope>NUCLEOTIDE SEQUENCE [LARGE SCALE GENOMIC DNA]</scope>
    <source>
        <strain evidence="20">Benny S71-1</strain>
    </source>
</reference>
<keyword evidence="20" id="KW-1185">Reference proteome</keyword>
<name>A0A4V1J188_9FUNG</name>
<evidence type="ECO:0000256" key="6">
    <source>
        <dbReference type="ARBA" id="ARBA00022630"/>
    </source>
</evidence>
<evidence type="ECO:0000259" key="18">
    <source>
        <dbReference type="Pfam" id="PF01180"/>
    </source>
</evidence>
<dbReference type="InterPro" id="IPR005720">
    <property type="entry name" value="Dihydroorotate_DH_cat"/>
</dbReference>
<sequence>MFARGYPVASLAAHTTRRALPGLGSARAYASTPPRGPVRRVLRPIYVAGAAALAAGFTLYSFDSRAGVHRYVITPLMRYFLDAEQAHAWAVEAAKWGLVPRDGKPDDDALRVTLWGRELSNPIGLAAGFDKHAECIDSMFSLGFGTVEVGSVTPEPQPGNPKPRVFRLAEDGAIINRYGFNSQGHQAVLEHLRMRKRHHRAYGKLNAYRSFHDGRLLGINLGKNKTSPEDTGDDFVLGVQRLGHMADYLVVNVSSPNTPGLRGMQRKDVLYNLLKEVKQARDALDEPRPPLLVKIAPDLSDGELEDIAAVVYDCQLDGIIVANTTIQRPSTLKSDPVLARESGGLSGPPVRPMTLHCLREMYRLTGGTVPLIACGGVQSGKDALDYARAGATTIQLYTGMVYEGPGIVRRIKDEIADELHGKRWMDVIGEDVRSASPPPSPPSL</sequence>
<dbReference type="Gene3D" id="3.20.20.70">
    <property type="entry name" value="Aldolase class I"/>
    <property type="match status" value="1"/>
</dbReference>
<evidence type="ECO:0000256" key="10">
    <source>
        <dbReference type="ARBA" id="ARBA00022946"/>
    </source>
</evidence>
<evidence type="ECO:0000256" key="9">
    <source>
        <dbReference type="ARBA" id="ARBA00022792"/>
    </source>
</evidence>
<dbReference type="PROSITE" id="PS00911">
    <property type="entry name" value="DHODEHASE_1"/>
    <property type="match status" value="1"/>
</dbReference>
<evidence type="ECO:0000256" key="15">
    <source>
        <dbReference type="ARBA" id="ARBA00023136"/>
    </source>
</evidence>
<dbReference type="PROSITE" id="PS00912">
    <property type="entry name" value="DHODEHASE_2"/>
    <property type="match status" value="1"/>
</dbReference>
<comment type="cofactor">
    <cofactor evidence="17">
        <name>FMN</name>
        <dbReference type="ChEBI" id="CHEBI:58210"/>
    </cofactor>
    <text evidence="17">Binds 1 FMN per subunit.</text>
</comment>